<dbReference type="Gramene" id="OE9A108324T1">
    <property type="protein sequence ID" value="OE9A108324C1"/>
    <property type="gene ID" value="OE9A108324"/>
</dbReference>
<organism evidence="2 3">
    <name type="scientific">Olea europaea subsp. europaea</name>
    <dbReference type="NCBI Taxonomy" id="158383"/>
    <lineage>
        <taxon>Eukaryota</taxon>
        <taxon>Viridiplantae</taxon>
        <taxon>Streptophyta</taxon>
        <taxon>Embryophyta</taxon>
        <taxon>Tracheophyta</taxon>
        <taxon>Spermatophyta</taxon>
        <taxon>Magnoliopsida</taxon>
        <taxon>eudicotyledons</taxon>
        <taxon>Gunneridae</taxon>
        <taxon>Pentapetalae</taxon>
        <taxon>asterids</taxon>
        <taxon>lamiids</taxon>
        <taxon>Lamiales</taxon>
        <taxon>Oleaceae</taxon>
        <taxon>Oleeae</taxon>
        <taxon>Olea</taxon>
    </lineage>
</organism>
<dbReference type="InterPro" id="IPR040262">
    <property type="entry name" value="At4g38062-like"/>
</dbReference>
<protein>
    <submittedName>
        <fullName evidence="2">Uncharacterized protein</fullName>
    </submittedName>
</protein>
<name>A0A8S0QJK7_OLEEU</name>
<sequence length="303" mass="36022">MVLSRKVKSIEDEKPHLHKERDMLKESTCQLYSKEQVLQIQSDLKTIHDALDRANEELCEKLFEEKETPSQLVEEKYQRIYDLLQLVASLEQEFESLTYSFSSQLTKVQVERNSLRESWEEINTAEVLKEMEIQEKNLIITELEHDLNNFQQRVEEQERSLFCSRKKRGKIEAELEAKQLEIYKLKYELKEKQLSSDTTIEKLNDEKVKKLVDFSDQENLFNNTMGLLSNKIQKLSVEDYMQLMEILRRIVQMMENNGLRIEINGDDNEYDPVKENLNIFLFPLMKKAEAIHDRRSPLRVLNN</sequence>
<evidence type="ECO:0000313" key="2">
    <source>
        <dbReference type="EMBL" id="CAA2967663.1"/>
    </source>
</evidence>
<comment type="caution">
    <text evidence="2">The sequence shown here is derived from an EMBL/GenBank/DDBJ whole genome shotgun (WGS) entry which is preliminary data.</text>
</comment>
<dbReference type="Proteomes" id="UP000594638">
    <property type="component" value="Unassembled WGS sequence"/>
</dbReference>
<evidence type="ECO:0000313" key="3">
    <source>
        <dbReference type="Proteomes" id="UP000594638"/>
    </source>
</evidence>
<dbReference type="PANTHER" id="PTHR45287">
    <property type="entry name" value="OS03G0691500 PROTEIN"/>
    <property type="match status" value="1"/>
</dbReference>
<accession>A0A8S0QJK7</accession>
<keyword evidence="1" id="KW-0175">Coiled coil</keyword>
<feature type="coiled-coil region" evidence="1">
    <location>
        <begin position="133"/>
        <end position="160"/>
    </location>
</feature>
<evidence type="ECO:0000256" key="1">
    <source>
        <dbReference type="SAM" id="Coils"/>
    </source>
</evidence>
<keyword evidence="3" id="KW-1185">Reference proteome</keyword>
<proteinExistence type="predicted"/>
<gene>
    <name evidence="2" type="ORF">OLEA9_A108324</name>
</gene>
<dbReference type="EMBL" id="CACTIH010001888">
    <property type="protein sequence ID" value="CAA2967663.1"/>
    <property type="molecule type" value="Genomic_DNA"/>
</dbReference>
<reference evidence="2 3" key="1">
    <citation type="submission" date="2019-12" db="EMBL/GenBank/DDBJ databases">
        <authorList>
            <person name="Alioto T."/>
            <person name="Alioto T."/>
            <person name="Gomez Garrido J."/>
        </authorList>
    </citation>
    <scope>NUCLEOTIDE SEQUENCE [LARGE SCALE GENOMIC DNA]</scope>
</reference>
<dbReference type="PANTHER" id="PTHR45287:SF4">
    <property type="entry name" value="OS03G0691500 PROTEIN"/>
    <property type="match status" value="1"/>
</dbReference>
<dbReference type="AlphaFoldDB" id="A0A8S0QJK7"/>
<dbReference type="OrthoDB" id="685795at2759"/>